<sequence length="60" mass="7091">MLKVIRGNNDFVFQRIENKGFNPDGMLLMKMKELGAIDFVLLKQYAKYWMAKYPTWTSSL</sequence>
<evidence type="ECO:0000313" key="1">
    <source>
        <dbReference type="EMBL" id="KAL3670793.1"/>
    </source>
</evidence>
<dbReference type="Proteomes" id="UP001632037">
    <property type="component" value="Unassembled WGS sequence"/>
</dbReference>
<reference evidence="1 2" key="1">
    <citation type="submission" date="2024-09" db="EMBL/GenBank/DDBJ databases">
        <title>Genome sequencing and assembly of Phytophthora oleae, isolate VK10A, causative agent of rot of olive drupes.</title>
        <authorList>
            <person name="Conti Taguali S."/>
            <person name="Riolo M."/>
            <person name="La Spada F."/>
            <person name="Cacciola S.O."/>
            <person name="Dionisio G."/>
        </authorList>
    </citation>
    <scope>NUCLEOTIDE SEQUENCE [LARGE SCALE GENOMIC DNA]</scope>
    <source>
        <strain evidence="1 2">VK10A</strain>
    </source>
</reference>
<comment type="caution">
    <text evidence="1">The sequence shown here is derived from an EMBL/GenBank/DDBJ whole genome shotgun (WGS) entry which is preliminary data.</text>
</comment>
<dbReference type="EMBL" id="JBIMZQ010000006">
    <property type="protein sequence ID" value="KAL3670793.1"/>
    <property type="molecule type" value="Genomic_DNA"/>
</dbReference>
<name>A0ABD3FVN0_9STRA</name>
<keyword evidence="2" id="KW-1185">Reference proteome</keyword>
<proteinExistence type="predicted"/>
<dbReference type="AlphaFoldDB" id="A0ABD3FVN0"/>
<gene>
    <name evidence="1" type="ORF">V7S43_003979</name>
</gene>
<protein>
    <recommendedName>
        <fullName evidence="3">RxLR effector protein</fullName>
    </recommendedName>
</protein>
<accession>A0ABD3FVN0</accession>
<organism evidence="1 2">
    <name type="scientific">Phytophthora oleae</name>
    <dbReference type="NCBI Taxonomy" id="2107226"/>
    <lineage>
        <taxon>Eukaryota</taxon>
        <taxon>Sar</taxon>
        <taxon>Stramenopiles</taxon>
        <taxon>Oomycota</taxon>
        <taxon>Peronosporomycetes</taxon>
        <taxon>Peronosporales</taxon>
        <taxon>Peronosporaceae</taxon>
        <taxon>Phytophthora</taxon>
    </lineage>
</organism>
<evidence type="ECO:0000313" key="2">
    <source>
        <dbReference type="Proteomes" id="UP001632037"/>
    </source>
</evidence>
<evidence type="ECO:0008006" key="3">
    <source>
        <dbReference type="Google" id="ProtNLM"/>
    </source>
</evidence>